<evidence type="ECO:0000256" key="2">
    <source>
        <dbReference type="ARBA" id="ARBA00023002"/>
    </source>
</evidence>
<dbReference type="NCBIfam" id="NF009466">
    <property type="entry name" value="PRK12826.1-2"/>
    <property type="match status" value="1"/>
</dbReference>
<comment type="similarity">
    <text evidence="1">Belongs to the short-chain dehydrogenases/reductases (SDR) family.</text>
</comment>
<dbReference type="Proteomes" id="UP000198373">
    <property type="component" value="Unassembled WGS sequence"/>
</dbReference>
<dbReference type="GO" id="GO:0030497">
    <property type="term" value="P:fatty acid elongation"/>
    <property type="evidence" value="ECO:0007669"/>
    <property type="project" value="TreeGrafter"/>
</dbReference>
<keyword evidence="5" id="KW-1185">Reference proteome</keyword>
<dbReference type="PRINTS" id="PR00081">
    <property type="entry name" value="GDHRDH"/>
</dbReference>
<dbReference type="PANTHER" id="PTHR42760">
    <property type="entry name" value="SHORT-CHAIN DEHYDROGENASES/REDUCTASES FAMILY MEMBER"/>
    <property type="match status" value="1"/>
</dbReference>
<feature type="domain" description="Ketoreductase" evidence="3">
    <location>
        <begin position="7"/>
        <end position="196"/>
    </location>
</feature>
<dbReference type="GO" id="GO:0016616">
    <property type="term" value="F:oxidoreductase activity, acting on the CH-OH group of donors, NAD or NADP as acceptor"/>
    <property type="evidence" value="ECO:0007669"/>
    <property type="project" value="UniProtKB-ARBA"/>
</dbReference>
<dbReference type="InterPro" id="IPR036291">
    <property type="entry name" value="NAD(P)-bd_dom_sf"/>
</dbReference>
<sequence length="238" mass="24456">MSGSGGRSVLVTGGNRGIGLAVARAFAEQGDAVAVTHRGSGTPEGLFGVRCDVTDAAAVDRAFTEVEQHQGPVEVLVSNAGITRDGLLMRMREEDFTDVLDANLTAAYRVSKRAAARMVRARRGRMVFVSSVVGLLGSAGQANYAASKAGLVGLARSIARELGSRGVTANVVAPGFVETDMTAALPEERQQAILGQVPLARYASAEEVAGVVRFLASDAAGYITGAVVPVDGGLGMGH</sequence>
<dbReference type="InterPro" id="IPR002347">
    <property type="entry name" value="SDR_fam"/>
</dbReference>
<accession>A0A239CL28</accession>
<protein>
    <submittedName>
        <fullName evidence="4">3-oxoacyl-[acyl-carrier-protein] reductase</fullName>
    </submittedName>
</protein>
<reference evidence="5" key="1">
    <citation type="submission" date="2017-06" db="EMBL/GenBank/DDBJ databases">
        <authorList>
            <person name="Varghese N."/>
            <person name="Submissions S."/>
        </authorList>
    </citation>
    <scope>NUCLEOTIDE SEQUENCE [LARGE SCALE GENOMIC DNA]</scope>
    <source>
        <strain evidence="5">DSM 46839</strain>
    </source>
</reference>
<dbReference type="InterPro" id="IPR057326">
    <property type="entry name" value="KR_dom"/>
</dbReference>
<dbReference type="PANTHER" id="PTHR42760:SF40">
    <property type="entry name" value="3-OXOACYL-[ACYL-CARRIER-PROTEIN] REDUCTASE, CHLOROPLASTIC"/>
    <property type="match status" value="1"/>
</dbReference>
<evidence type="ECO:0000256" key="1">
    <source>
        <dbReference type="ARBA" id="ARBA00006484"/>
    </source>
</evidence>
<organism evidence="4 5">
    <name type="scientific">Geodermatophilus pulveris</name>
    <dbReference type="NCBI Taxonomy" id="1564159"/>
    <lineage>
        <taxon>Bacteria</taxon>
        <taxon>Bacillati</taxon>
        <taxon>Actinomycetota</taxon>
        <taxon>Actinomycetes</taxon>
        <taxon>Geodermatophilales</taxon>
        <taxon>Geodermatophilaceae</taxon>
        <taxon>Geodermatophilus</taxon>
    </lineage>
</organism>
<dbReference type="AlphaFoldDB" id="A0A239CL28"/>
<dbReference type="FunFam" id="3.40.50.720:FF:000173">
    <property type="entry name" value="3-oxoacyl-[acyl-carrier protein] reductase"/>
    <property type="match status" value="1"/>
</dbReference>
<gene>
    <name evidence="4" type="ORF">SAMN06893096_102508</name>
</gene>
<proteinExistence type="inferred from homology"/>
<dbReference type="InterPro" id="IPR020904">
    <property type="entry name" value="Sc_DH/Rdtase_CS"/>
</dbReference>
<dbReference type="PRINTS" id="PR00080">
    <property type="entry name" value="SDRFAMILY"/>
</dbReference>
<dbReference type="RefSeq" id="WP_089304672.1">
    <property type="nucleotide sequence ID" value="NZ_FZOO01000002.1"/>
</dbReference>
<dbReference type="Gene3D" id="3.40.50.720">
    <property type="entry name" value="NAD(P)-binding Rossmann-like Domain"/>
    <property type="match status" value="1"/>
</dbReference>
<dbReference type="SUPFAM" id="SSF51735">
    <property type="entry name" value="NAD(P)-binding Rossmann-fold domains"/>
    <property type="match status" value="1"/>
</dbReference>
<dbReference type="Pfam" id="PF13561">
    <property type="entry name" value="adh_short_C2"/>
    <property type="match status" value="1"/>
</dbReference>
<evidence type="ECO:0000259" key="3">
    <source>
        <dbReference type="SMART" id="SM00822"/>
    </source>
</evidence>
<dbReference type="PROSITE" id="PS00061">
    <property type="entry name" value="ADH_SHORT"/>
    <property type="match status" value="1"/>
</dbReference>
<evidence type="ECO:0000313" key="5">
    <source>
        <dbReference type="Proteomes" id="UP000198373"/>
    </source>
</evidence>
<evidence type="ECO:0000313" key="4">
    <source>
        <dbReference type="EMBL" id="SNS20820.1"/>
    </source>
</evidence>
<keyword evidence="2" id="KW-0560">Oxidoreductase</keyword>
<dbReference type="EMBL" id="FZOO01000002">
    <property type="protein sequence ID" value="SNS20820.1"/>
    <property type="molecule type" value="Genomic_DNA"/>
</dbReference>
<name>A0A239CL28_9ACTN</name>
<dbReference type="OrthoDB" id="9804774at2"/>
<dbReference type="SMART" id="SM00822">
    <property type="entry name" value="PKS_KR"/>
    <property type="match status" value="1"/>
</dbReference>